<feature type="compositionally biased region" description="Polar residues" evidence="2">
    <location>
        <begin position="72"/>
        <end position="81"/>
    </location>
</feature>
<feature type="region of interest" description="Disordered" evidence="2">
    <location>
        <begin position="51"/>
        <end position="178"/>
    </location>
</feature>
<keyword evidence="5" id="KW-1185">Reference proteome</keyword>
<dbReference type="Pfam" id="PF13202">
    <property type="entry name" value="EF-hand_5"/>
    <property type="match status" value="1"/>
</dbReference>
<dbReference type="RefSeq" id="WP_394415929.1">
    <property type="nucleotide sequence ID" value="NZ_JBIGIC010000013.1"/>
</dbReference>
<feature type="region of interest" description="Disordered" evidence="2">
    <location>
        <begin position="1"/>
        <end position="21"/>
    </location>
</feature>
<dbReference type="SMART" id="SM00054">
    <property type="entry name" value="EFh"/>
    <property type="match status" value="3"/>
</dbReference>
<feature type="compositionally biased region" description="Low complexity" evidence="2">
    <location>
        <begin position="138"/>
        <end position="169"/>
    </location>
</feature>
<feature type="compositionally biased region" description="Polar residues" evidence="2">
    <location>
        <begin position="1"/>
        <end position="19"/>
    </location>
</feature>
<feature type="domain" description="EF-hand" evidence="3">
    <location>
        <begin position="56"/>
        <end position="91"/>
    </location>
</feature>
<keyword evidence="1" id="KW-0106">Calcium</keyword>
<reference evidence="4 5" key="1">
    <citation type="submission" date="2024-08" db="EMBL/GenBank/DDBJ databases">
        <authorList>
            <person name="Lu H."/>
        </authorList>
    </citation>
    <scope>NUCLEOTIDE SEQUENCE [LARGE SCALE GENOMIC DNA]</scope>
    <source>
        <strain evidence="4 5">BYS78W</strain>
    </source>
</reference>
<dbReference type="SUPFAM" id="SSF47473">
    <property type="entry name" value="EF-hand"/>
    <property type="match status" value="1"/>
</dbReference>
<dbReference type="Proteomes" id="UP001606134">
    <property type="component" value="Unassembled WGS sequence"/>
</dbReference>
<name>A0ABW7HJ71_9BURK</name>
<feature type="domain" description="EF-hand" evidence="3">
    <location>
        <begin position="20"/>
        <end position="55"/>
    </location>
</feature>
<evidence type="ECO:0000313" key="5">
    <source>
        <dbReference type="Proteomes" id="UP001606134"/>
    </source>
</evidence>
<protein>
    <submittedName>
        <fullName evidence="4">XopAW family type III secretion system calcium-binding effector</fullName>
    </submittedName>
</protein>
<dbReference type="InterPro" id="IPR018247">
    <property type="entry name" value="EF_Hand_1_Ca_BS"/>
</dbReference>
<accession>A0ABW7HJ71</accession>
<dbReference type="InterPro" id="IPR051001">
    <property type="entry name" value="Calbindin_Ca-bind"/>
</dbReference>
<dbReference type="PANTHER" id="PTHR19972:SF10">
    <property type="entry name" value="CALBINDIN-32"/>
    <property type="match status" value="1"/>
</dbReference>
<evidence type="ECO:0000256" key="2">
    <source>
        <dbReference type="SAM" id="MobiDB-lite"/>
    </source>
</evidence>
<gene>
    <name evidence="4" type="primary">xopAW</name>
    <name evidence="4" type="ORF">ACG04R_22835</name>
</gene>
<dbReference type="PROSITE" id="PS50222">
    <property type="entry name" value="EF_HAND_2"/>
    <property type="match status" value="3"/>
</dbReference>
<feature type="domain" description="EF-hand" evidence="3">
    <location>
        <begin position="108"/>
        <end position="137"/>
    </location>
</feature>
<comment type="caution">
    <text evidence="4">The sequence shown here is derived from an EMBL/GenBank/DDBJ whole genome shotgun (WGS) entry which is preliminary data.</text>
</comment>
<evidence type="ECO:0000313" key="4">
    <source>
        <dbReference type="EMBL" id="MFG6489532.1"/>
    </source>
</evidence>
<evidence type="ECO:0000256" key="1">
    <source>
        <dbReference type="ARBA" id="ARBA00022837"/>
    </source>
</evidence>
<dbReference type="CDD" id="cd00051">
    <property type="entry name" value="EFh"/>
    <property type="match status" value="2"/>
</dbReference>
<dbReference type="Pfam" id="PF13499">
    <property type="entry name" value="EF-hand_7"/>
    <property type="match status" value="1"/>
</dbReference>
<sequence>MTTISGLGGVSQTWGSGQSRRAEMEARLFAKVDSDGNGSVDATELAAMLAKGPQSGQSVDSAALLKKMDTDGNGSLSQDELSQGMRDLMPPPASTLDFAQQRGAANDDDIFASLDTNGDGQISRAEFEAGRPQPPDGASGSSSTTTTTTTTLTTSTTTSSASSTSAASTDYDPLDANKDGTVSEIERLAGELKVLAQAANATDSSKGLNPEIGQLAQKLYDQIAKNWLSTSSSSSTSSQVSATA</sequence>
<dbReference type="NCBIfam" id="NF041410">
    <property type="entry name" value="XopAW"/>
    <property type="match status" value="1"/>
</dbReference>
<dbReference type="EMBL" id="JBIGIC010000013">
    <property type="protein sequence ID" value="MFG6489532.1"/>
    <property type="molecule type" value="Genomic_DNA"/>
</dbReference>
<evidence type="ECO:0000259" key="3">
    <source>
        <dbReference type="PROSITE" id="PS50222"/>
    </source>
</evidence>
<dbReference type="Gene3D" id="1.10.238.10">
    <property type="entry name" value="EF-hand"/>
    <property type="match status" value="3"/>
</dbReference>
<dbReference type="InterPro" id="IPR011992">
    <property type="entry name" value="EF-hand-dom_pair"/>
</dbReference>
<dbReference type="PROSITE" id="PS00018">
    <property type="entry name" value="EF_HAND_1"/>
    <property type="match status" value="3"/>
</dbReference>
<dbReference type="PANTHER" id="PTHR19972">
    <property type="entry name" value="CALBINDIN"/>
    <property type="match status" value="1"/>
</dbReference>
<proteinExistence type="predicted"/>
<organism evidence="4 5">
    <name type="scientific">Pelomonas candidula</name>
    <dbReference type="NCBI Taxonomy" id="3299025"/>
    <lineage>
        <taxon>Bacteria</taxon>
        <taxon>Pseudomonadati</taxon>
        <taxon>Pseudomonadota</taxon>
        <taxon>Betaproteobacteria</taxon>
        <taxon>Burkholderiales</taxon>
        <taxon>Sphaerotilaceae</taxon>
        <taxon>Roseateles</taxon>
    </lineage>
</organism>
<dbReference type="InterPro" id="IPR002048">
    <property type="entry name" value="EF_hand_dom"/>
</dbReference>